<sequence>MKPFTIKATHTDGDRQEWRIVDLVTARGTEEAEAQLRRRMEAGRYPFVPSQASYKVEPMSRVEQSRLSHYARALSMPKRLPSTDTEVSEFIASRGVLVQSWCTACYINPALLEATETTSPEPEKLDETSGGGGEPERIQQDPSQDRGAEDALAALEKDMAEDAPSRGTDFDAFMS</sequence>
<accession>A0A1I5V0N7</accession>
<protein>
    <submittedName>
        <fullName evidence="2">Uncharacterized protein</fullName>
    </submittedName>
</protein>
<keyword evidence="3" id="KW-1185">Reference proteome</keyword>
<dbReference type="EMBL" id="FOXA01000026">
    <property type="protein sequence ID" value="SFQ01060.1"/>
    <property type="molecule type" value="Genomic_DNA"/>
</dbReference>
<evidence type="ECO:0000313" key="2">
    <source>
        <dbReference type="EMBL" id="SFQ01060.1"/>
    </source>
</evidence>
<feature type="compositionally biased region" description="Basic and acidic residues" evidence="1">
    <location>
        <begin position="134"/>
        <end position="150"/>
    </location>
</feature>
<reference evidence="2 3" key="1">
    <citation type="submission" date="2016-10" db="EMBL/GenBank/DDBJ databases">
        <authorList>
            <person name="de Groot N.N."/>
        </authorList>
    </citation>
    <scope>NUCLEOTIDE SEQUENCE [LARGE SCALE GENOMIC DNA]</scope>
    <source>
        <strain evidence="2 3">DSM 19547</strain>
    </source>
</reference>
<organism evidence="2 3">
    <name type="scientific">Tranquillimonas alkanivorans</name>
    <dbReference type="NCBI Taxonomy" id="441119"/>
    <lineage>
        <taxon>Bacteria</taxon>
        <taxon>Pseudomonadati</taxon>
        <taxon>Pseudomonadota</taxon>
        <taxon>Alphaproteobacteria</taxon>
        <taxon>Rhodobacterales</taxon>
        <taxon>Roseobacteraceae</taxon>
        <taxon>Tranquillimonas</taxon>
    </lineage>
</organism>
<dbReference type="AlphaFoldDB" id="A0A1I5V0N7"/>
<dbReference type="Proteomes" id="UP000199356">
    <property type="component" value="Unassembled WGS sequence"/>
</dbReference>
<gene>
    <name evidence="2" type="ORF">SAMN04488047_1264</name>
</gene>
<proteinExistence type="predicted"/>
<evidence type="ECO:0000256" key="1">
    <source>
        <dbReference type="SAM" id="MobiDB-lite"/>
    </source>
</evidence>
<evidence type="ECO:0000313" key="3">
    <source>
        <dbReference type="Proteomes" id="UP000199356"/>
    </source>
</evidence>
<feature type="region of interest" description="Disordered" evidence="1">
    <location>
        <begin position="115"/>
        <end position="150"/>
    </location>
</feature>
<name>A0A1I5V0N7_9RHOB</name>